<feature type="compositionally biased region" description="Polar residues" evidence="9">
    <location>
        <begin position="157"/>
        <end position="182"/>
    </location>
</feature>
<feature type="transmembrane region" description="Helical" evidence="10">
    <location>
        <begin position="12"/>
        <end position="35"/>
    </location>
</feature>
<evidence type="ECO:0000256" key="8">
    <source>
        <dbReference type="ARBA" id="ARBA00023136"/>
    </source>
</evidence>
<evidence type="ECO:0000256" key="9">
    <source>
        <dbReference type="SAM" id="MobiDB-lite"/>
    </source>
</evidence>
<evidence type="ECO:0000256" key="2">
    <source>
        <dbReference type="ARBA" id="ARBA00022448"/>
    </source>
</evidence>
<evidence type="ECO:0000313" key="12">
    <source>
        <dbReference type="EMBL" id="MDA7085874.1"/>
    </source>
</evidence>
<evidence type="ECO:0000256" key="7">
    <source>
        <dbReference type="ARBA" id="ARBA00022989"/>
    </source>
</evidence>
<name>A0ABT4XCG0_9PSED</name>
<feature type="region of interest" description="Disordered" evidence="9">
    <location>
        <begin position="157"/>
        <end position="214"/>
    </location>
</feature>
<dbReference type="Gene3D" id="2.30.30.830">
    <property type="match status" value="1"/>
</dbReference>
<organism evidence="12 13">
    <name type="scientific">Pseudomonas aestuarii</name>
    <dbReference type="NCBI Taxonomy" id="3018340"/>
    <lineage>
        <taxon>Bacteria</taxon>
        <taxon>Pseudomonadati</taxon>
        <taxon>Pseudomonadota</taxon>
        <taxon>Gammaproteobacteria</taxon>
        <taxon>Pseudomonadales</taxon>
        <taxon>Pseudomonadaceae</taxon>
        <taxon>Pseudomonas</taxon>
    </lineage>
</organism>
<evidence type="ECO:0000256" key="3">
    <source>
        <dbReference type="ARBA" id="ARBA00022475"/>
    </source>
</evidence>
<gene>
    <name evidence="12" type="ORF">PH586_05660</name>
</gene>
<accession>A0ABT4XCG0</accession>
<dbReference type="Pfam" id="PF11356">
    <property type="entry name" value="T2SSC"/>
    <property type="match status" value="1"/>
</dbReference>
<comment type="caution">
    <text evidence="12">The sequence shown here is derived from an EMBL/GenBank/DDBJ whole genome shotgun (WGS) entry which is preliminary data.</text>
</comment>
<keyword evidence="2" id="KW-0813">Transport</keyword>
<dbReference type="EMBL" id="JAQJZJ010000002">
    <property type="protein sequence ID" value="MDA7085874.1"/>
    <property type="molecule type" value="Genomic_DNA"/>
</dbReference>
<dbReference type="Proteomes" id="UP001212042">
    <property type="component" value="Unassembled WGS sequence"/>
</dbReference>
<dbReference type="InterPro" id="IPR024961">
    <property type="entry name" value="T2SS_GspC_N"/>
</dbReference>
<reference evidence="12 13" key="1">
    <citation type="submission" date="2023-01" db="EMBL/GenBank/DDBJ databases">
        <title>Pseudomonas SA3-5T sp. nov., isolated from tidal flat sediment.</title>
        <authorList>
            <person name="Kim H.S."/>
            <person name="Kim J.-S."/>
            <person name="Suh M.K."/>
            <person name="Eom M.K."/>
            <person name="Lee J.-S."/>
        </authorList>
    </citation>
    <scope>NUCLEOTIDE SEQUENCE [LARGE SCALE GENOMIC DNA]</scope>
    <source>
        <strain evidence="12 13">SA3-5</strain>
    </source>
</reference>
<keyword evidence="3" id="KW-1003">Cell membrane</keyword>
<keyword evidence="6" id="KW-0653">Protein transport</keyword>
<keyword evidence="4" id="KW-0997">Cell inner membrane</keyword>
<evidence type="ECO:0000256" key="4">
    <source>
        <dbReference type="ARBA" id="ARBA00022519"/>
    </source>
</evidence>
<dbReference type="RefSeq" id="WP_271346802.1">
    <property type="nucleotide sequence ID" value="NZ_JAQJZJ010000002.1"/>
</dbReference>
<feature type="domain" description="Type II secretion system protein GspC N-terminal" evidence="11">
    <location>
        <begin position="30"/>
        <end position="149"/>
    </location>
</feature>
<keyword evidence="7 10" id="KW-1133">Transmembrane helix</keyword>
<evidence type="ECO:0000256" key="5">
    <source>
        <dbReference type="ARBA" id="ARBA00022692"/>
    </source>
</evidence>
<keyword evidence="8 10" id="KW-0472">Membrane</keyword>
<evidence type="ECO:0000256" key="10">
    <source>
        <dbReference type="SAM" id="Phobius"/>
    </source>
</evidence>
<evidence type="ECO:0000256" key="6">
    <source>
        <dbReference type="ARBA" id="ARBA00022927"/>
    </source>
</evidence>
<evidence type="ECO:0000256" key="1">
    <source>
        <dbReference type="ARBA" id="ARBA00004533"/>
    </source>
</evidence>
<sequence>MTPLPFPATQRWLQQHATALSGALLVLIMSISLAWQTADWLRLLRAPAVAPSVQTAQLTVNGASHSLAQLFGATTSDRTAALPTSLRLTLLGSFVHADPARSSAIIGDADNQPQRYSIDGEISHGARLNAVHADHVELLRNGQREMLAFPRRQPEQLLQTPAQPAADTPSQFDEPQNDNLTQLHERMDALRQQMEASGSLPSDVETPDQTTESN</sequence>
<protein>
    <submittedName>
        <fullName evidence="12">Type II secretion system protein N</fullName>
    </submittedName>
</protein>
<proteinExistence type="predicted"/>
<evidence type="ECO:0000259" key="11">
    <source>
        <dbReference type="Pfam" id="PF11356"/>
    </source>
</evidence>
<comment type="subcellular location">
    <subcellularLocation>
        <location evidence="1">Cell inner membrane</location>
    </subcellularLocation>
</comment>
<keyword evidence="13" id="KW-1185">Reference proteome</keyword>
<evidence type="ECO:0000313" key="13">
    <source>
        <dbReference type="Proteomes" id="UP001212042"/>
    </source>
</evidence>
<keyword evidence="5 10" id="KW-0812">Transmembrane</keyword>